<dbReference type="VEuPathDB" id="FungiDB:H257_04606"/>
<evidence type="ECO:0000313" key="4">
    <source>
        <dbReference type="EMBL" id="ETV82826.1"/>
    </source>
</evidence>
<evidence type="ECO:0000256" key="2">
    <source>
        <dbReference type="SAM" id="MobiDB-lite"/>
    </source>
</evidence>
<dbReference type="InterPro" id="IPR036339">
    <property type="entry name" value="PUB-like_dom_sf"/>
</dbReference>
<sequence>MELKRLTVLVEEAEAVLARLRQSLDEEHDAGITSTEQDERHIQSMALLQQLTASQPDLDEKIQKFVDKLAWRDPITNDPRYGPAMQEKILAVAGRISAVKEAAAAATDIIEPKASVALQNQQLRKQAQDDLDAECLKKEQERACIEAQQVIAAQELLQKQLKEAEIAAQIEREALAKAAQAVRDERARVQAEKERQDAEAQRQQDELNQSIPVGLAGLEVALGLLGRHFQSDAATFRAAKRTLLVLLKNICAAPDNATFRHINAANEHFHRELGQFPGGLQCLLALGFRPLRQGSTSDDGAPAPVIYVLEEPDLAQDLDAWSCWFDTLKLMRDYVETAATLG</sequence>
<feature type="domain" description="PUB" evidence="3">
    <location>
        <begin position="235"/>
        <end position="316"/>
    </location>
</feature>
<proteinExistence type="predicted"/>
<feature type="compositionally biased region" description="Basic and acidic residues" evidence="2">
    <location>
        <begin position="187"/>
        <end position="205"/>
    </location>
</feature>
<dbReference type="AlphaFoldDB" id="W4GU29"/>
<dbReference type="GeneID" id="20806602"/>
<dbReference type="PANTHER" id="PTHR23153:SF38">
    <property type="entry name" value="UBX DOMAIN-CONTAINING PROTEIN 6"/>
    <property type="match status" value="1"/>
</dbReference>
<accession>W4GU29</accession>
<reference evidence="4" key="1">
    <citation type="submission" date="2013-12" db="EMBL/GenBank/DDBJ databases">
        <title>The Genome Sequence of Aphanomyces astaci APO3.</title>
        <authorList>
            <consortium name="The Broad Institute Genomics Platform"/>
            <person name="Russ C."/>
            <person name="Tyler B."/>
            <person name="van West P."/>
            <person name="Dieguez-Uribeondo J."/>
            <person name="Young S.K."/>
            <person name="Zeng Q."/>
            <person name="Gargeya S."/>
            <person name="Fitzgerald M."/>
            <person name="Abouelleil A."/>
            <person name="Alvarado L."/>
            <person name="Chapman S.B."/>
            <person name="Gainer-Dewar J."/>
            <person name="Goldberg J."/>
            <person name="Griggs A."/>
            <person name="Gujja S."/>
            <person name="Hansen M."/>
            <person name="Howarth C."/>
            <person name="Imamovic A."/>
            <person name="Ireland A."/>
            <person name="Larimer J."/>
            <person name="McCowan C."/>
            <person name="Murphy C."/>
            <person name="Pearson M."/>
            <person name="Poon T.W."/>
            <person name="Priest M."/>
            <person name="Roberts A."/>
            <person name="Saif S."/>
            <person name="Shea T."/>
            <person name="Sykes S."/>
            <person name="Wortman J."/>
            <person name="Nusbaum C."/>
            <person name="Birren B."/>
        </authorList>
    </citation>
    <scope>NUCLEOTIDE SEQUENCE [LARGE SCALE GENOMIC DNA]</scope>
    <source>
        <strain evidence="4">APO3</strain>
    </source>
</reference>
<feature type="coiled-coil region" evidence="1">
    <location>
        <begin position="3"/>
        <end position="30"/>
    </location>
</feature>
<dbReference type="EMBL" id="KI913121">
    <property type="protein sequence ID" value="ETV82826.1"/>
    <property type="molecule type" value="Genomic_DNA"/>
</dbReference>
<dbReference type="InterPro" id="IPR018997">
    <property type="entry name" value="PUB_domain"/>
</dbReference>
<evidence type="ECO:0000259" key="3">
    <source>
        <dbReference type="Pfam" id="PF09409"/>
    </source>
</evidence>
<dbReference type="CDD" id="cd09212">
    <property type="entry name" value="PUB"/>
    <property type="match status" value="1"/>
</dbReference>
<evidence type="ECO:0000256" key="1">
    <source>
        <dbReference type="SAM" id="Coils"/>
    </source>
</evidence>
<feature type="region of interest" description="Disordered" evidence="2">
    <location>
        <begin position="187"/>
        <end position="206"/>
    </location>
</feature>
<dbReference type="GO" id="GO:0005737">
    <property type="term" value="C:cytoplasm"/>
    <property type="evidence" value="ECO:0007669"/>
    <property type="project" value="TreeGrafter"/>
</dbReference>
<dbReference type="SMART" id="SM00580">
    <property type="entry name" value="PUG"/>
    <property type="match status" value="1"/>
</dbReference>
<dbReference type="Gene3D" id="1.20.58.2190">
    <property type="match status" value="1"/>
</dbReference>
<dbReference type="OrthoDB" id="336240at2759"/>
<dbReference type="PANTHER" id="PTHR23153">
    <property type="entry name" value="UBX-RELATED"/>
    <property type="match status" value="1"/>
</dbReference>
<dbReference type="SUPFAM" id="SSF143503">
    <property type="entry name" value="PUG domain-like"/>
    <property type="match status" value="1"/>
</dbReference>
<name>W4GU29_APHAT</name>
<protein>
    <recommendedName>
        <fullName evidence="3">PUB domain-containing protein</fullName>
    </recommendedName>
</protein>
<dbReference type="RefSeq" id="XP_009827497.1">
    <property type="nucleotide sequence ID" value="XM_009829195.1"/>
</dbReference>
<dbReference type="Pfam" id="PF09409">
    <property type="entry name" value="PUB"/>
    <property type="match status" value="1"/>
</dbReference>
<gene>
    <name evidence="4" type="ORF">H257_04606</name>
</gene>
<organism evidence="4">
    <name type="scientific">Aphanomyces astaci</name>
    <name type="common">Crayfish plague agent</name>
    <dbReference type="NCBI Taxonomy" id="112090"/>
    <lineage>
        <taxon>Eukaryota</taxon>
        <taxon>Sar</taxon>
        <taxon>Stramenopiles</taxon>
        <taxon>Oomycota</taxon>
        <taxon>Saprolegniomycetes</taxon>
        <taxon>Saprolegniales</taxon>
        <taxon>Verrucalvaceae</taxon>
        <taxon>Aphanomyces</taxon>
    </lineage>
</organism>
<keyword evidence="1" id="KW-0175">Coiled coil</keyword>